<dbReference type="Pfam" id="PF13975">
    <property type="entry name" value="gag-asp_proteas"/>
    <property type="match status" value="1"/>
</dbReference>
<evidence type="ECO:0000259" key="5">
    <source>
        <dbReference type="PROSITE" id="PS50878"/>
    </source>
</evidence>
<dbReference type="Proteomes" id="UP000740883">
    <property type="component" value="Unassembled WGS sequence"/>
</dbReference>
<name>A0A9P6KWW0_9MICR</name>
<dbReference type="SUPFAM" id="SSF50630">
    <property type="entry name" value="Acid proteases"/>
    <property type="match status" value="1"/>
</dbReference>
<evidence type="ECO:0000313" key="7">
    <source>
        <dbReference type="Proteomes" id="UP000740883"/>
    </source>
</evidence>
<feature type="domain" description="Reverse transcriptase" evidence="5">
    <location>
        <begin position="338"/>
        <end position="507"/>
    </location>
</feature>
<reference evidence="6 7" key="1">
    <citation type="journal article" date="2020" name="Genome Biol. Evol.">
        <title>Comparative genomics of strictly vertically transmitted, feminizing microsporidia endosymbionts of amphipod crustaceans.</title>
        <authorList>
            <person name="Cormier A."/>
            <person name="Chebbi M.A."/>
            <person name="Giraud I."/>
            <person name="Wattier R."/>
            <person name="Teixeira M."/>
            <person name="Gilbert C."/>
            <person name="Rigaud T."/>
            <person name="Cordaux R."/>
        </authorList>
    </citation>
    <scope>NUCLEOTIDE SEQUENCE [LARGE SCALE GENOMIC DNA]</scope>
    <source>
        <strain evidence="6 7">Ou3-Ou53</strain>
    </source>
</reference>
<keyword evidence="1" id="KW-0808">Transferase</keyword>
<dbReference type="InterPro" id="IPR050951">
    <property type="entry name" value="Retrovirus_Pol_polyprotein"/>
</dbReference>
<dbReference type="Gene3D" id="2.40.70.10">
    <property type="entry name" value="Acid Proteases"/>
    <property type="match status" value="1"/>
</dbReference>
<organism evidence="6 7">
    <name type="scientific">Nosema granulosis</name>
    <dbReference type="NCBI Taxonomy" id="83296"/>
    <lineage>
        <taxon>Eukaryota</taxon>
        <taxon>Fungi</taxon>
        <taxon>Fungi incertae sedis</taxon>
        <taxon>Microsporidia</taxon>
        <taxon>Nosematidae</taxon>
        <taxon>Nosema</taxon>
    </lineage>
</organism>
<proteinExistence type="predicted"/>
<dbReference type="PANTHER" id="PTHR37984">
    <property type="entry name" value="PROTEIN CBG26694"/>
    <property type="match status" value="1"/>
</dbReference>
<protein>
    <submittedName>
        <fullName evidence="6">Retrovirus-related Pol polyprotein from transposon opus</fullName>
    </submittedName>
</protein>
<keyword evidence="7" id="KW-1185">Reference proteome</keyword>
<keyword evidence="4" id="KW-0378">Hydrolase</keyword>
<evidence type="ECO:0000256" key="1">
    <source>
        <dbReference type="ARBA" id="ARBA00022679"/>
    </source>
</evidence>
<dbReference type="CDD" id="cd01647">
    <property type="entry name" value="RT_LTR"/>
    <property type="match status" value="1"/>
</dbReference>
<dbReference type="Gene3D" id="3.10.10.10">
    <property type="entry name" value="HIV Type 1 Reverse Transcriptase, subunit A, domain 1"/>
    <property type="match status" value="1"/>
</dbReference>
<dbReference type="InterPro" id="IPR043502">
    <property type="entry name" value="DNA/RNA_pol_sf"/>
</dbReference>
<dbReference type="Gene3D" id="3.30.70.270">
    <property type="match status" value="1"/>
</dbReference>
<dbReference type="GO" id="GO:0016779">
    <property type="term" value="F:nucleotidyltransferase activity"/>
    <property type="evidence" value="ECO:0007669"/>
    <property type="project" value="UniProtKB-KW"/>
</dbReference>
<evidence type="ECO:0000256" key="2">
    <source>
        <dbReference type="ARBA" id="ARBA00022695"/>
    </source>
</evidence>
<dbReference type="CDD" id="cd00303">
    <property type="entry name" value="retropepsin_like"/>
    <property type="match status" value="1"/>
</dbReference>
<evidence type="ECO:0000256" key="4">
    <source>
        <dbReference type="ARBA" id="ARBA00022759"/>
    </source>
</evidence>
<dbReference type="AlphaFoldDB" id="A0A9P6KWW0"/>
<dbReference type="PANTHER" id="PTHR37984:SF5">
    <property type="entry name" value="PROTEIN NYNRIN-LIKE"/>
    <property type="match status" value="1"/>
</dbReference>
<accession>A0A9P6KWW0</accession>
<dbReference type="EMBL" id="SBJO01000809">
    <property type="protein sequence ID" value="KAF9756154.1"/>
    <property type="molecule type" value="Genomic_DNA"/>
</dbReference>
<gene>
    <name evidence="6" type="primary">pol_49</name>
    <name evidence="6" type="ORF">NGRA_3312</name>
</gene>
<keyword evidence="4" id="KW-0255">Endonuclease</keyword>
<dbReference type="InterPro" id="IPR021109">
    <property type="entry name" value="Peptidase_aspartic_dom_sf"/>
</dbReference>
<evidence type="ECO:0000313" key="6">
    <source>
        <dbReference type="EMBL" id="KAF9756154.1"/>
    </source>
</evidence>
<dbReference type="Pfam" id="PF00078">
    <property type="entry name" value="RVT_1"/>
    <property type="match status" value="1"/>
</dbReference>
<sequence>MSKMKDTEAKVLLGDAFFNGLGKYTYGKVLEQDFEYFEDCLEFLKKLETKIKVRSREFSEVQARPTFPENKKVNNQYNTRRVGNKFCKLHKECNHTTEECTRYDKDFYNKVENKKKEESNYLIREVINHPSNTAIMGTIKRKELELRIDSGASKSFIGRETVKALNLTIIEVTQITTVFGNGHTEKTNRTVDVEIQLKGIGRKIKESLYILDHPPETILLGNEFLFNNELVLDYKNRIILIDENVIPMIGKETINPDDMDRILYERLLCIEEKPVNEKIVKEKLVEYLKDNEKFNYMNVEEVDLFIDPKIREHVFTPQYYSVPQKFEQGAKDELNRLLKNDIIEKTRVSYASPAFLIEKKNKELRLVVDYRKVNIFIRDEISMIPKIFETLQKLERKKIFSKIDLKNGFNQIRLADNSRDITSFTMFGQQYRYKRIPFGIKSGPKLFQRTINNILEGIENCIVYIDDIVIFGDTEEDHNETLIEVLSRLRKYSVKINFKKSEFFTKN</sequence>
<dbReference type="SUPFAM" id="SSF56672">
    <property type="entry name" value="DNA/RNA polymerases"/>
    <property type="match status" value="1"/>
</dbReference>
<dbReference type="PROSITE" id="PS50878">
    <property type="entry name" value="RT_POL"/>
    <property type="match status" value="1"/>
</dbReference>
<keyword evidence="2" id="KW-0548">Nucleotidyltransferase</keyword>
<dbReference type="InterPro" id="IPR043128">
    <property type="entry name" value="Rev_trsase/Diguanyl_cyclase"/>
</dbReference>
<keyword evidence="3" id="KW-0540">Nuclease</keyword>
<comment type="caution">
    <text evidence="6">The sequence shown here is derived from an EMBL/GenBank/DDBJ whole genome shotgun (WGS) entry which is preliminary data.</text>
</comment>
<dbReference type="InterPro" id="IPR000477">
    <property type="entry name" value="RT_dom"/>
</dbReference>
<dbReference type="OrthoDB" id="10068564at2759"/>
<evidence type="ECO:0000256" key="3">
    <source>
        <dbReference type="ARBA" id="ARBA00022722"/>
    </source>
</evidence>
<dbReference type="GO" id="GO:0004519">
    <property type="term" value="F:endonuclease activity"/>
    <property type="evidence" value="ECO:0007669"/>
    <property type="project" value="UniProtKB-KW"/>
</dbReference>